<proteinExistence type="predicted"/>
<feature type="domain" description="Secretion system C-terminal sorting" evidence="2">
    <location>
        <begin position="2"/>
        <end position="40"/>
    </location>
</feature>
<name>A0ABS0EJ66_9FLAO</name>
<dbReference type="RefSeq" id="WP_195870881.1">
    <property type="nucleotide sequence ID" value="NZ_JADOET010000004.1"/>
</dbReference>
<dbReference type="NCBIfam" id="TIGR04183">
    <property type="entry name" value="Por_Secre_tail"/>
    <property type="match status" value="1"/>
</dbReference>
<protein>
    <submittedName>
        <fullName evidence="3">T9SS type A sorting domain-containing protein</fullName>
    </submittedName>
</protein>
<evidence type="ECO:0000313" key="3">
    <source>
        <dbReference type="EMBL" id="MBF8149607.1"/>
    </source>
</evidence>
<dbReference type="Proteomes" id="UP000611215">
    <property type="component" value="Unassembled WGS sequence"/>
</dbReference>
<dbReference type="InterPro" id="IPR026444">
    <property type="entry name" value="Secre_tail"/>
</dbReference>
<keyword evidence="1" id="KW-0732">Signal</keyword>
<gene>
    <name evidence="3" type="ORF">ITJ86_06835</name>
</gene>
<evidence type="ECO:0000256" key="1">
    <source>
        <dbReference type="ARBA" id="ARBA00022729"/>
    </source>
</evidence>
<evidence type="ECO:0000313" key="4">
    <source>
        <dbReference type="Proteomes" id="UP000611215"/>
    </source>
</evidence>
<dbReference type="EMBL" id="JADOET010000004">
    <property type="protein sequence ID" value="MBF8149607.1"/>
    <property type="molecule type" value="Genomic_DNA"/>
</dbReference>
<organism evidence="3 4">
    <name type="scientific">Winogradskyella marina</name>
    <dbReference type="NCBI Taxonomy" id="2785530"/>
    <lineage>
        <taxon>Bacteria</taxon>
        <taxon>Pseudomonadati</taxon>
        <taxon>Bacteroidota</taxon>
        <taxon>Flavobacteriia</taxon>
        <taxon>Flavobacteriales</taxon>
        <taxon>Flavobacteriaceae</taxon>
        <taxon>Winogradskyella</taxon>
    </lineage>
</organism>
<comment type="caution">
    <text evidence="3">The sequence shown here is derived from an EMBL/GenBank/DDBJ whole genome shotgun (WGS) entry which is preliminary data.</text>
</comment>
<reference evidence="3 4" key="1">
    <citation type="submission" date="2020-11" db="EMBL/GenBank/DDBJ databases">
        <title>Winogradskyella marina sp. nov., isolated from marine sediment.</title>
        <authorList>
            <person name="Bo J."/>
            <person name="Wang S."/>
            <person name="Song X."/>
            <person name="Du Z."/>
        </authorList>
    </citation>
    <scope>NUCLEOTIDE SEQUENCE [LARGE SCALE GENOMIC DNA]</scope>
    <source>
        <strain evidence="3 4">F6397</strain>
    </source>
</reference>
<evidence type="ECO:0000259" key="2">
    <source>
        <dbReference type="Pfam" id="PF18962"/>
    </source>
</evidence>
<sequence length="47" mass="5214">MSVYNVLGKLVLVRNFADGELLNVTVLASGIYTIKINNKMTLKFIKA</sequence>
<accession>A0ABS0EJ66</accession>
<dbReference type="Pfam" id="PF18962">
    <property type="entry name" value="Por_Secre_tail"/>
    <property type="match status" value="1"/>
</dbReference>
<keyword evidence="4" id="KW-1185">Reference proteome</keyword>